<reference evidence="9 10" key="1">
    <citation type="submission" date="2017-03" db="EMBL/GenBank/DDBJ databases">
        <title>Widespread Adenine N6-methylation of Active Genes in Fungi.</title>
        <authorList>
            <consortium name="DOE Joint Genome Institute"/>
            <person name="Mondo S.J."/>
            <person name="Dannebaum R.O."/>
            <person name="Kuo R.C."/>
            <person name="Louie K.B."/>
            <person name="Bewick A.J."/>
            <person name="Labutti K."/>
            <person name="Haridas S."/>
            <person name="Kuo A."/>
            <person name="Salamov A."/>
            <person name="Ahrendt S.R."/>
            <person name="Lau R."/>
            <person name="Bowen B.P."/>
            <person name="Lipzen A."/>
            <person name="Sullivan W."/>
            <person name="Andreopoulos W.B."/>
            <person name="Clum A."/>
            <person name="Lindquist E."/>
            <person name="Daum C."/>
            <person name="Northen T.R."/>
            <person name="Ramamoorthy G."/>
            <person name="Schmitz R.J."/>
            <person name="Gryganskyi A."/>
            <person name="Culley D."/>
            <person name="Magnuson J."/>
            <person name="James T.Y."/>
            <person name="O'Malley M.A."/>
            <person name="Stajich J.E."/>
            <person name="Spatafora J.W."/>
            <person name="Visel A."/>
            <person name="Grigoriev I.V."/>
        </authorList>
    </citation>
    <scope>NUCLEOTIDE SEQUENCE [LARGE SCALE GENOMIC DNA]</scope>
    <source>
        <strain evidence="9 10">NRRL Y-17943</strain>
    </source>
</reference>
<keyword evidence="10" id="KW-1185">Reference proteome</keyword>
<feature type="transmembrane region" description="Helical" evidence="8">
    <location>
        <begin position="342"/>
        <end position="366"/>
    </location>
</feature>
<feature type="compositionally biased region" description="Acidic residues" evidence="7">
    <location>
        <begin position="458"/>
        <end position="471"/>
    </location>
</feature>
<keyword evidence="4 8" id="KW-1133">Transmembrane helix</keyword>
<dbReference type="GO" id="GO:0006629">
    <property type="term" value="P:lipid metabolic process"/>
    <property type="evidence" value="ECO:0007669"/>
    <property type="project" value="UniProtKB-KW"/>
</dbReference>
<dbReference type="Proteomes" id="UP000193218">
    <property type="component" value="Unassembled WGS sequence"/>
</dbReference>
<dbReference type="AlphaFoldDB" id="A0A1Y1UHY2"/>
<evidence type="ECO:0000256" key="1">
    <source>
        <dbReference type="ARBA" id="ARBA00004477"/>
    </source>
</evidence>
<feature type="transmembrane region" description="Helical" evidence="8">
    <location>
        <begin position="46"/>
        <end position="68"/>
    </location>
</feature>
<evidence type="ECO:0000313" key="9">
    <source>
        <dbReference type="EMBL" id="ORX36695.1"/>
    </source>
</evidence>
<proteinExistence type="predicted"/>
<feature type="compositionally biased region" description="Basic and acidic residues" evidence="7">
    <location>
        <begin position="394"/>
        <end position="414"/>
    </location>
</feature>
<keyword evidence="3" id="KW-0256">Endoplasmic reticulum</keyword>
<evidence type="ECO:0000313" key="10">
    <source>
        <dbReference type="Proteomes" id="UP000193218"/>
    </source>
</evidence>
<evidence type="ECO:0000256" key="8">
    <source>
        <dbReference type="SAM" id="Phobius"/>
    </source>
</evidence>
<feature type="transmembrane region" description="Helical" evidence="8">
    <location>
        <begin position="80"/>
        <end position="107"/>
    </location>
</feature>
<dbReference type="InParanoid" id="A0A1Y1UHY2"/>
<organism evidence="9 10">
    <name type="scientific">Kockovaella imperatae</name>
    <dbReference type="NCBI Taxonomy" id="4999"/>
    <lineage>
        <taxon>Eukaryota</taxon>
        <taxon>Fungi</taxon>
        <taxon>Dikarya</taxon>
        <taxon>Basidiomycota</taxon>
        <taxon>Agaricomycotina</taxon>
        <taxon>Tremellomycetes</taxon>
        <taxon>Tremellales</taxon>
        <taxon>Cuniculitremaceae</taxon>
        <taxon>Kockovaella</taxon>
    </lineage>
</organism>
<keyword evidence="5" id="KW-0443">Lipid metabolism</keyword>
<feature type="compositionally biased region" description="Basic and acidic residues" evidence="7">
    <location>
        <begin position="477"/>
        <end position="494"/>
    </location>
</feature>
<evidence type="ECO:0000256" key="5">
    <source>
        <dbReference type="ARBA" id="ARBA00023098"/>
    </source>
</evidence>
<evidence type="ECO:0000256" key="4">
    <source>
        <dbReference type="ARBA" id="ARBA00022989"/>
    </source>
</evidence>
<comment type="subcellular location">
    <subcellularLocation>
        <location evidence="1">Endoplasmic reticulum membrane</location>
        <topology evidence="1">Multi-pass membrane protein</topology>
    </subcellularLocation>
</comment>
<keyword evidence="6 8" id="KW-0472">Membrane</keyword>
<feature type="compositionally biased region" description="Polar residues" evidence="7">
    <location>
        <begin position="436"/>
        <end position="446"/>
    </location>
</feature>
<protein>
    <recommendedName>
        <fullName evidence="11">Adipose-regulatory protein-domain-containing protein</fullName>
    </recommendedName>
</protein>
<dbReference type="GeneID" id="33554659"/>
<dbReference type="STRING" id="4999.A0A1Y1UHY2"/>
<dbReference type="InterPro" id="IPR009617">
    <property type="entry name" value="Seipin"/>
</dbReference>
<evidence type="ECO:0000256" key="6">
    <source>
        <dbReference type="ARBA" id="ARBA00023136"/>
    </source>
</evidence>
<feature type="region of interest" description="Disordered" evidence="7">
    <location>
        <begin position="394"/>
        <end position="494"/>
    </location>
</feature>
<evidence type="ECO:0000256" key="2">
    <source>
        <dbReference type="ARBA" id="ARBA00022692"/>
    </source>
</evidence>
<evidence type="ECO:0000256" key="3">
    <source>
        <dbReference type="ARBA" id="ARBA00022824"/>
    </source>
</evidence>
<dbReference type="GO" id="GO:0005789">
    <property type="term" value="C:endoplasmic reticulum membrane"/>
    <property type="evidence" value="ECO:0007669"/>
    <property type="project" value="UniProtKB-SubCell"/>
</dbReference>
<comment type="caution">
    <text evidence="9">The sequence shown here is derived from an EMBL/GenBank/DDBJ whole genome shotgun (WGS) entry which is preliminary data.</text>
</comment>
<gene>
    <name evidence="9" type="ORF">BD324DRAFT_461464</name>
</gene>
<dbReference type="GO" id="GO:0140042">
    <property type="term" value="P:lipid droplet formation"/>
    <property type="evidence" value="ECO:0007669"/>
    <property type="project" value="UniProtKB-ARBA"/>
</dbReference>
<dbReference type="Pfam" id="PF06775">
    <property type="entry name" value="Seipin"/>
    <property type="match status" value="1"/>
</dbReference>
<sequence>MASQPEPSLEPYLRARAMQMSQGPGSGQTLSRDIGRQDSTKGKNEFLEFLVVLLRTLSLPVTLPLKWIHNILASPLTVSVVLKLLLLFVLLLGSSVFSILATGAFWYSWGTGGEVELEGWLIYGSKNMRAPHTTLDLPIERFQEELRYDVQVEMELVRPTRGSEEMGNFMLTLQLLSARDSDLVVFGAAQPSLPPPPLSVSLFALPSLPTHLLPPCIIPWPFRAFCPSRVLGYADESTRRIRRRRAKGSLGHPVGDKNVVLLRKNLMEGVVVNPGRARDTAVGSAFVSIGREDADTFDATAQQCQPQSREVRTTGWVVVRFTPRPTGVRWLLSVHPIPPLLILPPISLALTLSSSLIAFVLISFLFRPKAARSSRQTDPTGMSEADLLAEKASRLEERQAREASEEEARRRREWEEVESSALGGLRKMPEERKRTSTIGGSETTAPSRVRSFAPILDTETEVTETETEDPGASESAARSDGHSSSESDSWEEAR</sequence>
<accession>A0A1Y1UHY2</accession>
<dbReference type="EMBL" id="NBSH01000007">
    <property type="protein sequence ID" value="ORX36695.1"/>
    <property type="molecule type" value="Genomic_DNA"/>
</dbReference>
<evidence type="ECO:0008006" key="11">
    <source>
        <dbReference type="Google" id="ProtNLM"/>
    </source>
</evidence>
<name>A0A1Y1UHY2_9TREE</name>
<evidence type="ECO:0000256" key="7">
    <source>
        <dbReference type="SAM" id="MobiDB-lite"/>
    </source>
</evidence>
<keyword evidence="2 8" id="KW-0812">Transmembrane</keyword>
<dbReference type="RefSeq" id="XP_021870764.1">
    <property type="nucleotide sequence ID" value="XM_022012851.1"/>
</dbReference>
<dbReference type="OrthoDB" id="2593582at2759"/>